<keyword evidence="1" id="KW-0349">Heme</keyword>
<gene>
    <name evidence="6" type="ORF">VSDG_06351</name>
</gene>
<evidence type="ECO:0000313" key="7">
    <source>
        <dbReference type="Proteomes" id="UP000284375"/>
    </source>
</evidence>
<feature type="compositionally biased region" description="Low complexity" evidence="4">
    <location>
        <begin position="393"/>
        <end position="414"/>
    </location>
</feature>
<keyword evidence="5" id="KW-0472">Membrane</keyword>
<name>A0A423VPE3_CYTCH</name>
<feature type="compositionally biased region" description="Polar residues" evidence="4">
    <location>
        <begin position="415"/>
        <end position="429"/>
    </location>
</feature>
<evidence type="ECO:0000256" key="5">
    <source>
        <dbReference type="SAM" id="Phobius"/>
    </source>
</evidence>
<keyword evidence="2" id="KW-0479">Metal-binding</keyword>
<dbReference type="STRING" id="252740.A0A423VPE3"/>
<organism evidence="6 7">
    <name type="scientific">Cytospora chrysosperma</name>
    <name type="common">Cytospora canker fungus</name>
    <name type="synonym">Sphaeria chrysosperma</name>
    <dbReference type="NCBI Taxonomy" id="252740"/>
    <lineage>
        <taxon>Eukaryota</taxon>
        <taxon>Fungi</taxon>
        <taxon>Dikarya</taxon>
        <taxon>Ascomycota</taxon>
        <taxon>Pezizomycotina</taxon>
        <taxon>Sordariomycetes</taxon>
        <taxon>Sordariomycetidae</taxon>
        <taxon>Diaporthales</taxon>
        <taxon>Cytosporaceae</taxon>
        <taxon>Cytospora</taxon>
    </lineage>
</organism>
<evidence type="ECO:0000256" key="1">
    <source>
        <dbReference type="ARBA" id="ARBA00022617"/>
    </source>
</evidence>
<evidence type="ECO:0008006" key="8">
    <source>
        <dbReference type="Google" id="ProtNLM"/>
    </source>
</evidence>
<sequence length="550" mass="60329">MADNNKTASLGGDTKSLAHSINAAILSSHTRINRLILDRMPRAVPPQADNPSTYITGLLHFGAVYIAFESLWQNILGIHTEIAPIPYTYPFSSDPSRRDATPQITERTRHILETMYWPTMLRHARVKEDIRAMTGWPQHVVDEQIRSVGTTGRLARFLAHVQEAVNQKPHLLLAYAYGLYLALLSGGSYIRTELMYIKPDFWQATPTPIRPNMTPCCGREPAFPGGLERHDSFDSDPSDPGLSENGTSPKVPLEFLDFDRPLGENPRQQAKDLKAEFKRRLTDAEQALTEPERRDIVKESVAIFQHLEGVVGQLDRICDTPPQVKGHASRALSPLPPPKQSHSRTNNLGSRLRDSIAIAKGRLLRTRRRSSGDGSSSVTATAPSLATEVATTSADSSSSGPDSRQSSSSSSSSSENFVDAQSKQRPSPGSGSGSELAHDAVLPGDGFRTVRYGDDDTEKRHGGLDGAFDDTLLLRRYSGCCPMARDPSAKGAASGGVVERERPDYALYAMVSNVAVLVVGIGLFFVSYLYVRHGDFKGEDMVDFRVGRDW</sequence>
<dbReference type="AlphaFoldDB" id="A0A423VPE3"/>
<keyword evidence="7" id="KW-1185">Reference proteome</keyword>
<keyword evidence="5" id="KW-1133">Transmembrane helix</keyword>
<feature type="transmembrane region" description="Helical" evidence="5">
    <location>
        <begin position="505"/>
        <end position="531"/>
    </location>
</feature>
<dbReference type="PANTHER" id="PTHR10720:SF0">
    <property type="entry name" value="HEME OXYGENASE"/>
    <property type="match status" value="1"/>
</dbReference>
<feature type="region of interest" description="Disordered" evidence="4">
    <location>
        <begin position="219"/>
        <end position="250"/>
    </location>
</feature>
<evidence type="ECO:0000313" key="6">
    <source>
        <dbReference type="EMBL" id="ROV92889.1"/>
    </source>
</evidence>
<dbReference type="GO" id="GO:0006788">
    <property type="term" value="P:heme oxidation"/>
    <property type="evidence" value="ECO:0007669"/>
    <property type="project" value="InterPro"/>
</dbReference>
<dbReference type="Gene3D" id="1.20.910.10">
    <property type="entry name" value="Heme oxygenase-like"/>
    <property type="match status" value="1"/>
</dbReference>
<dbReference type="Pfam" id="PF01126">
    <property type="entry name" value="Heme_oxygenase"/>
    <property type="match status" value="1"/>
</dbReference>
<dbReference type="InterPro" id="IPR002051">
    <property type="entry name" value="Haem_Oase"/>
</dbReference>
<dbReference type="Proteomes" id="UP000284375">
    <property type="component" value="Unassembled WGS sequence"/>
</dbReference>
<dbReference type="EMBL" id="LJZO01000035">
    <property type="protein sequence ID" value="ROV92889.1"/>
    <property type="molecule type" value="Genomic_DNA"/>
</dbReference>
<comment type="caution">
    <text evidence="6">The sequence shown here is derived from an EMBL/GenBank/DDBJ whole genome shotgun (WGS) entry which is preliminary data.</text>
</comment>
<dbReference type="GO" id="GO:0046872">
    <property type="term" value="F:metal ion binding"/>
    <property type="evidence" value="ECO:0007669"/>
    <property type="project" value="UniProtKB-KW"/>
</dbReference>
<dbReference type="PANTHER" id="PTHR10720">
    <property type="entry name" value="HEME OXYGENASE"/>
    <property type="match status" value="1"/>
</dbReference>
<dbReference type="SUPFAM" id="SSF48613">
    <property type="entry name" value="Heme oxygenase-like"/>
    <property type="match status" value="1"/>
</dbReference>
<reference evidence="6 7" key="1">
    <citation type="submission" date="2015-09" db="EMBL/GenBank/DDBJ databases">
        <title>Host preference determinants of Valsa canker pathogens revealed by comparative genomics.</title>
        <authorList>
            <person name="Yin Z."/>
            <person name="Huang L."/>
        </authorList>
    </citation>
    <scope>NUCLEOTIDE SEQUENCE [LARGE SCALE GENOMIC DNA]</scope>
    <source>
        <strain evidence="6 7">YSFL</strain>
    </source>
</reference>
<evidence type="ECO:0000256" key="3">
    <source>
        <dbReference type="ARBA" id="ARBA00023004"/>
    </source>
</evidence>
<accession>A0A423VPE3</accession>
<dbReference type="GO" id="GO:0004392">
    <property type="term" value="F:heme oxygenase (decyclizing) activity"/>
    <property type="evidence" value="ECO:0007669"/>
    <property type="project" value="InterPro"/>
</dbReference>
<evidence type="ECO:0000256" key="2">
    <source>
        <dbReference type="ARBA" id="ARBA00022723"/>
    </source>
</evidence>
<dbReference type="CDD" id="cd19165">
    <property type="entry name" value="HemeO"/>
    <property type="match status" value="1"/>
</dbReference>
<evidence type="ECO:0000256" key="4">
    <source>
        <dbReference type="SAM" id="MobiDB-lite"/>
    </source>
</evidence>
<feature type="compositionally biased region" description="Polar residues" evidence="4">
    <location>
        <begin position="378"/>
        <end position="392"/>
    </location>
</feature>
<dbReference type="OrthoDB" id="652091at2759"/>
<dbReference type="InterPro" id="IPR016053">
    <property type="entry name" value="Haem_Oase-like"/>
</dbReference>
<feature type="region of interest" description="Disordered" evidence="4">
    <location>
        <begin position="321"/>
        <end position="440"/>
    </location>
</feature>
<dbReference type="InterPro" id="IPR016084">
    <property type="entry name" value="Haem_Oase-like_multi-hlx"/>
</dbReference>
<keyword evidence="5" id="KW-0812">Transmembrane</keyword>
<proteinExistence type="predicted"/>
<protein>
    <recommendedName>
        <fullName evidence="8">Heme oxygenase-like protein</fullName>
    </recommendedName>
</protein>
<keyword evidence="3" id="KW-0408">Iron</keyword>